<name>A0A1E5IXI5_SHECO</name>
<dbReference type="OrthoDB" id="6215893at2"/>
<evidence type="ECO:0000313" key="1">
    <source>
        <dbReference type="EMBL" id="OEG75194.1"/>
    </source>
</evidence>
<dbReference type="AlphaFoldDB" id="A0A1E5IXI5"/>
<protein>
    <submittedName>
        <fullName evidence="1">Uncharacterized protein</fullName>
    </submittedName>
</protein>
<dbReference type="RefSeq" id="WP_069670396.1">
    <property type="nucleotide sequence ID" value="NZ_MCBT01000011.1"/>
</dbReference>
<proteinExistence type="predicted"/>
<dbReference type="STRING" id="23.BEL05_02770"/>
<comment type="caution">
    <text evidence="1">The sequence shown here is derived from an EMBL/GenBank/DDBJ whole genome shotgun (WGS) entry which is preliminary data.</text>
</comment>
<dbReference type="EMBL" id="MCBT01000011">
    <property type="protein sequence ID" value="OEG75194.1"/>
    <property type="molecule type" value="Genomic_DNA"/>
</dbReference>
<accession>A0A1E5IXI5</accession>
<gene>
    <name evidence="1" type="ORF">BEL05_02770</name>
</gene>
<sequence>MQIANGTPFNQQLAAQQGLRHLASENPPSHTLDHDKTLQQAAHLTEDTVTISQMGKILSEQEQLKPPQNLPTLPNNSDRLDNYVTYKKAQLEYQIYSDMVGVATGKGDGLSPASAYYLSNNDTARIAVINANAQQQNVTAMQTYAATSQQASQWYE</sequence>
<organism evidence="1 2">
    <name type="scientific">Shewanella colwelliana</name>
    <name type="common">Alteromonas colwelliana</name>
    <dbReference type="NCBI Taxonomy" id="23"/>
    <lineage>
        <taxon>Bacteria</taxon>
        <taxon>Pseudomonadati</taxon>
        <taxon>Pseudomonadota</taxon>
        <taxon>Gammaproteobacteria</taxon>
        <taxon>Alteromonadales</taxon>
        <taxon>Shewanellaceae</taxon>
        <taxon>Shewanella</taxon>
    </lineage>
</organism>
<dbReference type="Proteomes" id="UP000095230">
    <property type="component" value="Unassembled WGS sequence"/>
</dbReference>
<evidence type="ECO:0000313" key="2">
    <source>
        <dbReference type="Proteomes" id="UP000095230"/>
    </source>
</evidence>
<reference evidence="1 2" key="1">
    <citation type="submission" date="2016-07" db="EMBL/GenBank/DDBJ databases">
        <title>Whole-genome of two Shewanella species isolated from a digestive organ of sea cucumber Apostichopus japonicus Selenka 1867.</title>
        <authorList>
            <person name="Hong H.-H."/>
            <person name="Choi H."/>
            <person name="Cheon S."/>
            <person name="Oh J.-S."/>
            <person name="Lee H.-G."/>
            <person name="Park C."/>
        </authorList>
    </citation>
    <scope>NUCLEOTIDE SEQUENCE [LARGE SCALE GENOMIC DNA]</scope>
    <source>
        <strain evidence="1 2">CSB03KR</strain>
    </source>
</reference>